<dbReference type="AlphaFoldDB" id="A0A415DWY3"/>
<evidence type="ECO:0000256" key="10">
    <source>
        <dbReference type="RuleBase" id="RU004387"/>
    </source>
</evidence>
<keyword evidence="8 9" id="KW-0482">Metalloprotease</keyword>
<comment type="similarity">
    <text evidence="2 9">Belongs to the peptidase M18 family.</text>
</comment>
<evidence type="ECO:0000256" key="9">
    <source>
        <dbReference type="RuleBase" id="RU004386"/>
    </source>
</evidence>
<dbReference type="InterPro" id="IPR001948">
    <property type="entry name" value="Peptidase_M18"/>
</dbReference>
<dbReference type="SUPFAM" id="SSF101821">
    <property type="entry name" value="Aminopeptidase/glucanase lid domain"/>
    <property type="match status" value="1"/>
</dbReference>
<dbReference type="NCBIfam" id="NF002759">
    <property type="entry name" value="PRK02813.1"/>
    <property type="match status" value="1"/>
</dbReference>
<evidence type="ECO:0000256" key="8">
    <source>
        <dbReference type="ARBA" id="ARBA00023049"/>
    </source>
</evidence>
<dbReference type="EMBL" id="QRMS01000005">
    <property type="protein sequence ID" value="RHJ85172.1"/>
    <property type="molecule type" value="Genomic_DNA"/>
</dbReference>
<evidence type="ECO:0000256" key="5">
    <source>
        <dbReference type="ARBA" id="ARBA00022723"/>
    </source>
</evidence>
<evidence type="ECO:0000256" key="4">
    <source>
        <dbReference type="ARBA" id="ARBA00022670"/>
    </source>
</evidence>
<evidence type="ECO:0000256" key="1">
    <source>
        <dbReference type="ARBA" id="ARBA00001947"/>
    </source>
</evidence>
<dbReference type="GO" id="GO:0004177">
    <property type="term" value="F:aminopeptidase activity"/>
    <property type="evidence" value="ECO:0007669"/>
    <property type="project" value="UniProtKB-KW"/>
</dbReference>
<keyword evidence="5 9" id="KW-0479">Metal-binding</keyword>
<dbReference type="SUPFAM" id="SSF53187">
    <property type="entry name" value="Zn-dependent exopeptidases"/>
    <property type="match status" value="1"/>
</dbReference>
<dbReference type="GO" id="GO:0005737">
    <property type="term" value="C:cytoplasm"/>
    <property type="evidence" value="ECO:0007669"/>
    <property type="project" value="UniProtKB-ARBA"/>
</dbReference>
<dbReference type="EC" id="3.4.11.-" evidence="10"/>
<keyword evidence="3 9" id="KW-0031">Aminopeptidase</keyword>
<organism evidence="11 12">
    <name type="scientific">Emergencia timonensis</name>
    <dbReference type="NCBI Taxonomy" id="1776384"/>
    <lineage>
        <taxon>Bacteria</taxon>
        <taxon>Bacillati</taxon>
        <taxon>Bacillota</taxon>
        <taxon>Clostridia</taxon>
        <taxon>Peptostreptococcales</taxon>
        <taxon>Anaerovoracaceae</taxon>
        <taxon>Emergencia</taxon>
    </lineage>
</organism>
<evidence type="ECO:0000256" key="7">
    <source>
        <dbReference type="ARBA" id="ARBA00022833"/>
    </source>
</evidence>
<dbReference type="PRINTS" id="PR00932">
    <property type="entry name" value="AMINO1PTASE"/>
</dbReference>
<dbReference type="Pfam" id="PF02127">
    <property type="entry name" value="Peptidase_M18"/>
    <property type="match status" value="1"/>
</dbReference>
<accession>A0A415DWY3</accession>
<keyword evidence="6 9" id="KW-0378">Hydrolase</keyword>
<evidence type="ECO:0000256" key="3">
    <source>
        <dbReference type="ARBA" id="ARBA00022438"/>
    </source>
</evidence>
<protein>
    <recommendedName>
        <fullName evidence="10">M18 family aminopeptidase</fullName>
        <ecNumber evidence="10">3.4.11.-</ecNumber>
    </recommendedName>
</protein>
<evidence type="ECO:0000313" key="12">
    <source>
        <dbReference type="Proteomes" id="UP000284841"/>
    </source>
</evidence>
<dbReference type="InterPro" id="IPR023358">
    <property type="entry name" value="Peptidase_M18_dom2"/>
</dbReference>
<dbReference type="Proteomes" id="UP000284841">
    <property type="component" value="Unassembled WGS sequence"/>
</dbReference>
<dbReference type="Gene3D" id="2.30.250.10">
    <property type="entry name" value="Aminopeptidase i, Domain 2"/>
    <property type="match status" value="1"/>
</dbReference>
<comment type="caution">
    <text evidence="11">The sequence shown here is derived from an EMBL/GenBank/DDBJ whole genome shotgun (WGS) entry which is preliminary data.</text>
</comment>
<dbReference type="GO" id="GO:0008237">
    <property type="term" value="F:metallopeptidase activity"/>
    <property type="evidence" value="ECO:0007669"/>
    <property type="project" value="UniProtKB-KW"/>
</dbReference>
<dbReference type="Gene3D" id="3.40.630.10">
    <property type="entry name" value="Zn peptidases"/>
    <property type="match status" value="1"/>
</dbReference>
<dbReference type="STRING" id="1776384.GCA_900086585_00179"/>
<evidence type="ECO:0000256" key="2">
    <source>
        <dbReference type="ARBA" id="ARBA00008290"/>
    </source>
</evidence>
<comment type="cofactor">
    <cofactor evidence="1 10">
        <name>Zn(2+)</name>
        <dbReference type="ChEBI" id="CHEBI:29105"/>
    </cofactor>
</comment>
<keyword evidence="4 9" id="KW-0645">Protease</keyword>
<gene>
    <name evidence="11" type="ORF">DW099_15860</name>
</gene>
<proteinExistence type="inferred from homology"/>
<evidence type="ECO:0000256" key="6">
    <source>
        <dbReference type="ARBA" id="ARBA00022801"/>
    </source>
</evidence>
<reference evidence="11 12" key="1">
    <citation type="submission" date="2018-08" db="EMBL/GenBank/DDBJ databases">
        <title>A genome reference for cultivated species of the human gut microbiota.</title>
        <authorList>
            <person name="Zou Y."/>
            <person name="Xue W."/>
            <person name="Luo G."/>
        </authorList>
    </citation>
    <scope>NUCLEOTIDE SEQUENCE [LARGE SCALE GENOMIC DNA]</scope>
    <source>
        <strain evidence="11 12">AM07-24</strain>
    </source>
</reference>
<dbReference type="PANTHER" id="PTHR28570">
    <property type="entry name" value="ASPARTYL AMINOPEPTIDASE"/>
    <property type="match status" value="1"/>
</dbReference>
<dbReference type="PANTHER" id="PTHR28570:SF3">
    <property type="entry name" value="ASPARTYL AMINOPEPTIDASE"/>
    <property type="match status" value="1"/>
</dbReference>
<evidence type="ECO:0000313" key="11">
    <source>
        <dbReference type="EMBL" id="RHJ85172.1"/>
    </source>
</evidence>
<dbReference type="CDD" id="cd05658">
    <property type="entry name" value="M18_DAP"/>
    <property type="match status" value="1"/>
</dbReference>
<keyword evidence="12" id="KW-1185">Reference proteome</keyword>
<name>A0A415DWY3_9FIRM</name>
<dbReference type="OrthoDB" id="9764268at2"/>
<keyword evidence="7 9" id="KW-0862">Zinc</keyword>
<dbReference type="GO" id="GO:0006508">
    <property type="term" value="P:proteolysis"/>
    <property type="evidence" value="ECO:0007669"/>
    <property type="project" value="UniProtKB-KW"/>
</dbReference>
<sequence>MKHIEEMLDFLYKSPSCFHAVDEIKNHLNKAGYEQLDESQKWKIHAGGKYFVMRNHSSIIALDLPENPVRGYRIMASHSDSPCFKIKENPEIVVEDKYVKLNVENYGGMIYSSWYDRPLSVAGRIICDDGSGGLTERLVNIDRDLLIIPNLAIHMDREVNTGYKYNPQKDLQPIYGTIASKGRFMEEVAEAAETKADAILGHDLFLYQRGRGSVLGGSNEFLAAPKLDDLQCAFSSLKGFTAAKEKKHISILCVFDNEETGSGTKQGAASSFLYDTLQRINEAMGRSYEDYLIDLSEGFMVSADNAHGLHPNHQEKADPVNRPVVGGGIVIKFNAAQKYCTDGASAAFFRQICKKAGLKTQNFTNRSDIAGGSTLGNLSNLMVPMKSVDIGLPQLAMHSAWETAGVKDTEDMIVMAEQFFRE</sequence>
<dbReference type="GO" id="GO:0008270">
    <property type="term" value="F:zinc ion binding"/>
    <property type="evidence" value="ECO:0007669"/>
    <property type="project" value="InterPro"/>
</dbReference>
<dbReference type="RefSeq" id="WP_118336349.1">
    <property type="nucleotide sequence ID" value="NZ_AP025567.1"/>
</dbReference>